<dbReference type="EC" id="3.1.3.8" evidence="4"/>
<evidence type="ECO:0000256" key="12">
    <source>
        <dbReference type="ARBA" id="ARBA00043675"/>
    </source>
</evidence>
<dbReference type="Gene3D" id="3.40.50.1240">
    <property type="entry name" value="Phosphoglycerate mutase-like"/>
    <property type="match status" value="1"/>
</dbReference>
<feature type="disulfide bond" evidence="18">
    <location>
        <begin position="450"/>
        <end position="458"/>
    </location>
</feature>
<comment type="catalytic activity">
    <reaction evidence="15">
        <text>1D-myo-inositol hexakisphosphate + H2O = 1D-myo-inositol 1,2,4,5,6-pentakisphosphate + phosphate</text>
        <dbReference type="Rhea" id="RHEA:16989"/>
        <dbReference type="ChEBI" id="CHEBI:15377"/>
        <dbReference type="ChEBI" id="CHEBI:43474"/>
        <dbReference type="ChEBI" id="CHEBI:57798"/>
        <dbReference type="ChEBI" id="CHEBI:58130"/>
        <dbReference type="EC" id="3.1.3.8"/>
    </reaction>
    <physiologicalReaction direction="left-to-right" evidence="15">
        <dbReference type="Rhea" id="RHEA:16990"/>
    </physiologicalReaction>
</comment>
<dbReference type="PROSITE" id="PS00616">
    <property type="entry name" value="HIS_ACID_PHOSPHAT_1"/>
    <property type="match status" value="1"/>
</dbReference>
<dbReference type="GO" id="GO:0016158">
    <property type="term" value="F:inositol hexakisphosphate 3-phosphatase activity"/>
    <property type="evidence" value="ECO:0007669"/>
    <property type="project" value="UniProtKB-EC"/>
</dbReference>
<dbReference type="Proteomes" id="UP000799439">
    <property type="component" value="Unassembled WGS sequence"/>
</dbReference>
<comment type="catalytic activity">
    <reaction evidence="11">
        <text>1D-myo-inositol 1,2,5,6-tetrakisphosphate + H2O = 1D-myo-inositol 1,2,6-trisphosphate + phosphate</text>
        <dbReference type="Rhea" id="RHEA:77119"/>
        <dbReference type="ChEBI" id="CHEBI:15377"/>
        <dbReference type="ChEBI" id="CHEBI:43474"/>
        <dbReference type="ChEBI" id="CHEBI:195535"/>
        <dbReference type="ChEBI" id="CHEBI:195537"/>
    </reaction>
    <physiologicalReaction direction="left-to-right" evidence="11">
        <dbReference type="Rhea" id="RHEA:77120"/>
    </physiologicalReaction>
</comment>
<reference evidence="20" key="1">
    <citation type="journal article" date="2020" name="Stud. Mycol.">
        <title>101 Dothideomycetes genomes: a test case for predicting lifestyles and emergence of pathogens.</title>
        <authorList>
            <person name="Haridas S."/>
            <person name="Albert R."/>
            <person name="Binder M."/>
            <person name="Bloem J."/>
            <person name="Labutti K."/>
            <person name="Salamov A."/>
            <person name="Andreopoulos B."/>
            <person name="Baker S."/>
            <person name="Barry K."/>
            <person name="Bills G."/>
            <person name="Bluhm B."/>
            <person name="Cannon C."/>
            <person name="Castanera R."/>
            <person name="Culley D."/>
            <person name="Daum C."/>
            <person name="Ezra D."/>
            <person name="Gonzalez J."/>
            <person name="Henrissat B."/>
            <person name="Kuo A."/>
            <person name="Liang C."/>
            <person name="Lipzen A."/>
            <person name="Lutzoni F."/>
            <person name="Magnuson J."/>
            <person name="Mondo S."/>
            <person name="Nolan M."/>
            <person name="Ohm R."/>
            <person name="Pangilinan J."/>
            <person name="Park H.-J."/>
            <person name="Ramirez L."/>
            <person name="Alfaro M."/>
            <person name="Sun H."/>
            <person name="Tritt A."/>
            <person name="Yoshinaga Y."/>
            <person name="Zwiers L.-H."/>
            <person name="Turgeon B."/>
            <person name="Goodwin S."/>
            <person name="Spatafora J."/>
            <person name="Crous P."/>
            <person name="Grigoriev I."/>
        </authorList>
    </citation>
    <scope>NUCLEOTIDE SEQUENCE</scope>
    <source>
        <strain evidence="20">CBS 260.36</strain>
    </source>
</reference>
<evidence type="ECO:0000256" key="4">
    <source>
        <dbReference type="ARBA" id="ARBA00012632"/>
    </source>
</evidence>
<dbReference type="GO" id="GO:0003993">
    <property type="term" value="F:acid phosphatase activity"/>
    <property type="evidence" value="ECO:0007669"/>
    <property type="project" value="TreeGrafter"/>
</dbReference>
<keyword evidence="5" id="KW-0964">Secreted</keyword>
<evidence type="ECO:0000256" key="1">
    <source>
        <dbReference type="ARBA" id="ARBA00004613"/>
    </source>
</evidence>
<evidence type="ECO:0000256" key="14">
    <source>
        <dbReference type="ARBA" id="ARBA00043748"/>
    </source>
</evidence>
<dbReference type="SUPFAM" id="SSF53254">
    <property type="entry name" value="Phosphoglycerate mutase-like"/>
    <property type="match status" value="1"/>
</dbReference>
<evidence type="ECO:0000256" key="10">
    <source>
        <dbReference type="ARBA" id="ARBA00042300"/>
    </source>
</evidence>
<dbReference type="OrthoDB" id="6509975at2759"/>
<organism evidence="20 21">
    <name type="scientific">Myriangium duriaei CBS 260.36</name>
    <dbReference type="NCBI Taxonomy" id="1168546"/>
    <lineage>
        <taxon>Eukaryota</taxon>
        <taxon>Fungi</taxon>
        <taxon>Dikarya</taxon>
        <taxon>Ascomycota</taxon>
        <taxon>Pezizomycotina</taxon>
        <taxon>Dothideomycetes</taxon>
        <taxon>Dothideomycetidae</taxon>
        <taxon>Myriangiales</taxon>
        <taxon>Myriangiaceae</taxon>
        <taxon>Myriangium</taxon>
    </lineage>
</organism>
<dbReference type="GO" id="GO:0005576">
    <property type="term" value="C:extracellular region"/>
    <property type="evidence" value="ECO:0007669"/>
    <property type="project" value="UniProtKB-SubCell"/>
</dbReference>
<evidence type="ECO:0000256" key="13">
    <source>
        <dbReference type="ARBA" id="ARBA00043721"/>
    </source>
</evidence>
<evidence type="ECO:0000256" key="16">
    <source>
        <dbReference type="ARBA" id="ARBA00044106"/>
    </source>
</evidence>
<evidence type="ECO:0000313" key="20">
    <source>
        <dbReference type="EMBL" id="KAF2149057.1"/>
    </source>
</evidence>
<accession>A0A9P4IWE2</accession>
<evidence type="ECO:0000256" key="3">
    <source>
        <dbReference type="ARBA" id="ARBA00011245"/>
    </source>
</evidence>
<dbReference type="CDD" id="cd07061">
    <property type="entry name" value="HP_HAP_like"/>
    <property type="match status" value="1"/>
</dbReference>
<keyword evidence="19" id="KW-0732">Signal</keyword>
<evidence type="ECO:0000256" key="5">
    <source>
        <dbReference type="ARBA" id="ARBA00022525"/>
    </source>
</evidence>
<dbReference type="AlphaFoldDB" id="A0A9P4IWE2"/>
<evidence type="ECO:0000256" key="2">
    <source>
        <dbReference type="ARBA" id="ARBA00005375"/>
    </source>
</evidence>
<protein>
    <recommendedName>
        <fullName evidence="16">Phytase A</fullName>
        <ecNumber evidence="4">3.1.3.8</ecNumber>
    </recommendedName>
    <alternativeName>
        <fullName evidence="17">Histidine acid phosphatase phyA</fullName>
    </alternativeName>
    <alternativeName>
        <fullName evidence="10">Myo-inositol hexakisphosphate phosphohydrolase A</fullName>
    </alternativeName>
    <alternativeName>
        <fullName evidence="9">Myo-inositol-hexaphosphate 3-phosphohydrolase A</fullName>
    </alternativeName>
</protein>
<proteinExistence type="inferred from homology"/>
<keyword evidence="8" id="KW-0325">Glycoprotein</keyword>
<evidence type="ECO:0000313" key="21">
    <source>
        <dbReference type="Proteomes" id="UP000799439"/>
    </source>
</evidence>
<comment type="catalytic activity">
    <reaction evidence="13">
        <text>1D-myo-inositol 1,2,6-trisphosphate + H2O = 1D-myo-inositol 1,2-bisphosphate + phosphate</text>
        <dbReference type="Rhea" id="RHEA:77131"/>
        <dbReference type="ChEBI" id="CHEBI:15377"/>
        <dbReference type="ChEBI" id="CHEBI:43474"/>
        <dbReference type="ChEBI" id="CHEBI:195537"/>
        <dbReference type="ChEBI" id="CHEBI:195539"/>
    </reaction>
    <physiologicalReaction direction="left-to-right" evidence="13">
        <dbReference type="Rhea" id="RHEA:77132"/>
    </physiologicalReaction>
</comment>
<dbReference type="Pfam" id="PF00328">
    <property type="entry name" value="His_Phos_2"/>
    <property type="match status" value="1"/>
</dbReference>
<comment type="similarity">
    <text evidence="2">Belongs to the histidine acid phosphatase family.</text>
</comment>
<dbReference type="InterPro" id="IPR016274">
    <property type="entry name" value="Histidine_acid_Pase_euk"/>
</dbReference>
<comment type="subunit">
    <text evidence="3">Monomer.</text>
</comment>
<name>A0A9P4IWE2_9PEZI</name>
<evidence type="ECO:0000256" key="19">
    <source>
        <dbReference type="SAM" id="SignalP"/>
    </source>
</evidence>
<feature type="chain" id="PRO_5040353354" description="Phytase A" evidence="19">
    <location>
        <begin position="19"/>
        <end position="479"/>
    </location>
</feature>
<comment type="caution">
    <text evidence="20">The sequence shown here is derived from an EMBL/GenBank/DDBJ whole genome shotgun (WGS) entry which is preliminary data.</text>
</comment>
<dbReference type="InterPro" id="IPR029033">
    <property type="entry name" value="His_PPase_superfam"/>
</dbReference>
<keyword evidence="21" id="KW-1185">Reference proteome</keyword>
<evidence type="ECO:0000256" key="17">
    <source>
        <dbReference type="ARBA" id="ARBA00044262"/>
    </source>
</evidence>
<evidence type="ECO:0000256" key="18">
    <source>
        <dbReference type="PIRSR" id="PIRSR000894-2"/>
    </source>
</evidence>
<feature type="disulfide bond" evidence="18">
    <location>
        <begin position="235"/>
        <end position="479"/>
    </location>
</feature>
<evidence type="ECO:0000256" key="7">
    <source>
        <dbReference type="ARBA" id="ARBA00023157"/>
    </source>
</evidence>
<evidence type="ECO:0000256" key="9">
    <source>
        <dbReference type="ARBA" id="ARBA00041857"/>
    </source>
</evidence>
<feature type="disulfide bond" evidence="18">
    <location>
        <begin position="92"/>
        <end position="427"/>
    </location>
</feature>
<evidence type="ECO:0000256" key="15">
    <source>
        <dbReference type="ARBA" id="ARBA00043788"/>
    </source>
</evidence>
<dbReference type="PANTHER" id="PTHR20963:SF24">
    <property type="entry name" value="3-PHYTASE B"/>
    <property type="match status" value="1"/>
</dbReference>
<keyword evidence="6" id="KW-0378">Hydrolase</keyword>
<comment type="subcellular location">
    <subcellularLocation>
        <location evidence="1">Secreted</location>
    </subcellularLocation>
</comment>
<sequence length="479" mass="52975">MILQYAILLLLCFALAYGQPADLVTQVAQNTSFIDPQEAQVPPTDPQAKPSLPCDTINFGYQCQSKISHKWGTNSPYFSAPSKLSPSLPSGCTITFVNALYRHGARFPTKKHTPFYASTIAYIQRSVKPAKLTGKYAFLKKYKFALGIGDLTGFGQQQMVNAGVQFYRRYSPLAKKEDVFFRSAGMERVALSAKKFGEGFHAEKKLYSPDRSWPYPMLLIPEGPTSNSTLSHDVCPAFEKSPKPGGAEKKKWAAVFLPPIARRLAKDLGVDFSVDQTLALMDMCPFATVSDARGRVSDFCALFTPAEWSSYSHYSTLTKWHNFGPGNPLGPTQGVGYTNELIARLTGRPVVDRTSTNRTLTGSKVTFPLDRKLYVDATHNNDMVSILFAMNLFDEGAPTPHGKGAWDFKADTAVPFASRIVVEKMVCGKKKGPELVRVLVNDRVMPLRHCSADKLGRCEVGKYVESLAFARGMGRWDKC</sequence>
<comment type="catalytic activity">
    <reaction evidence="14">
        <text>1D-myo-inositol 1,2,4,5,6-pentakisphosphate + H2O = 1D-myo-inositol 1,2,5,6-tetrakisphosphate + phosphate</text>
        <dbReference type="Rhea" id="RHEA:77115"/>
        <dbReference type="ChEBI" id="CHEBI:15377"/>
        <dbReference type="ChEBI" id="CHEBI:43474"/>
        <dbReference type="ChEBI" id="CHEBI:57798"/>
        <dbReference type="ChEBI" id="CHEBI:195535"/>
    </reaction>
    <physiologicalReaction direction="left-to-right" evidence="14">
        <dbReference type="Rhea" id="RHEA:77116"/>
    </physiologicalReaction>
</comment>
<feature type="disulfide bond" evidence="18">
    <location>
        <begin position="284"/>
        <end position="300"/>
    </location>
</feature>
<evidence type="ECO:0000256" key="11">
    <source>
        <dbReference type="ARBA" id="ARBA00043670"/>
    </source>
</evidence>
<comment type="catalytic activity">
    <reaction evidence="12">
        <text>1D-myo-inositol 1,2-bisphosphate + H2O = 1D-myo-inositol 2-phosphate + phosphate</text>
        <dbReference type="Rhea" id="RHEA:77135"/>
        <dbReference type="ChEBI" id="CHEBI:15377"/>
        <dbReference type="ChEBI" id="CHEBI:43474"/>
        <dbReference type="ChEBI" id="CHEBI:84142"/>
        <dbReference type="ChEBI" id="CHEBI:195539"/>
    </reaction>
    <physiologicalReaction direction="left-to-right" evidence="12">
        <dbReference type="Rhea" id="RHEA:77136"/>
    </physiologicalReaction>
</comment>
<dbReference type="InterPro" id="IPR000560">
    <property type="entry name" value="His_Pase_clade-2"/>
</dbReference>
<feature type="signal peptide" evidence="19">
    <location>
        <begin position="1"/>
        <end position="18"/>
    </location>
</feature>
<evidence type="ECO:0000256" key="6">
    <source>
        <dbReference type="ARBA" id="ARBA00022801"/>
    </source>
</evidence>
<dbReference type="InterPro" id="IPR033379">
    <property type="entry name" value="Acid_Pase_AS"/>
</dbReference>
<gene>
    <name evidence="20" type="ORF">K461DRAFT_282530</name>
</gene>
<evidence type="ECO:0000256" key="8">
    <source>
        <dbReference type="ARBA" id="ARBA00023180"/>
    </source>
</evidence>
<keyword evidence="7 18" id="KW-1015">Disulfide bond</keyword>
<dbReference type="EMBL" id="ML996092">
    <property type="protein sequence ID" value="KAF2149057.1"/>
    <property type="molecule type" value="Genomic_DNA"/>
</dbReference>
<dbReference type="PANTHER" id="PTHR20963">
    <property type="entry name" value="MULTIPLE INOSITOL POLYPHOSPHATE PHOSPHATASE-RELATED"/>
    <property type="match status" value="1"/>
</dbReference>
<dbReference type="PIRSF" id="PIRSF000894">
    <property type="entry name" value="Acid_phosphatase"/>
    <property type="match status" value="1"/>
</dbReference>